<keyword evidence="4" id="KW-1185">Reference proteome</keyword>
<evidence type="ECO:0000256" key="1">
    <source>
        <dbReference type="SAM" id="MobiDB-lite"/>
    </source>
</evidence>
<feature type="compositionally biased region" description="Low complexity" evidence="1">
    <location>
        <begin position="68"/>
        <end position="87"/>
    </location>
</feature>
<dbReference type="EMBL" id="FNZI01000002">
    <property type="protein sequence ID" value="SEJ26598.1"/>
    <property type="molecule type" value="Genomic_DNA"/>
</dbReference>
<keyword evidence="2" id="KW-0472">Membrane</keyword>
<accession>A0A1H6XBT6</accession>
<feature type="transmembrane region" description="Helical" evidence="2">
    <location>
        <begin position="43"/>
        <end position="63"/>
    </location>
</feature>
<name>A0A1H6XBT6_9MICO</name>
<organism evidence="3 4">
    <name type="scientific">Demequina mangrovi</name>
    <dbReference type="NCBI Taxonomy" id="1043493"/>
    <lineage>
        <taxon>Bacteria</taxon>
        <taxon>Bacillati</taxon>
        <taxon>Actinomycetota</taxon>
        <taxon>Actinomycetes</taxon>
        <taxon>Micrococcales</taxon>
        <taxon>Demequinaceae</taxon>
        <taxon>Demequina</taxon>
    </lineage>
</organism>
<evidence type="ECO:0000313" key="3">
    <source>
        <dbReference type="EMBL" id="SEJ26598.1"/>
    </source>
</evidence>
<feature type="region of interest" description="Disordered" evidence="1">
    <location>
        <begin position="68"/>
        <end position="91"/>
    </location>
</feature>
<dbReference type="RefSeq" id="WP_042214194.1">
    <property type="nucleotide sequence ID" value="NZ_BBLU01000005.1"/>
</dbReference>
<dbReference type="AlphaFoldDB" id="A0A1H6XBT6"/>
<keyword evidence="2" id="KW-1133">Transmembrane helix</keyword>
<sequence>MSNELEEAMQRRAAEGRAMYSERAEELVAPARARVRRARATRALGTAGLAAIAVGAVTTVAIATGGRPTVAPATASPEPTTSATQSTVATDISGEALTAEDLLRESTTSPHAAAQIAWLCEPAAPRACAQVWIGQTWMLEIDPAATAVRVSGATGAAEVEWGFTNVSEAGLMVVAWATLPLIEPTWDITETAAAALEGLGFVDDGHATVLAAGATEQGFTEVALGSSSAVTPGTAIDLSTLVRVPFSDAADARELWLLANVGSTPVTASGDGAAASNAVLTAEGLREDAVARHREDYDRGSAQAGLDCALASRPNPRTDGDLDGQDAFNPVCDAVWLTDEAPLMTVTEATFDLDEVHDTVRVRWSARSSGALPVAVDTGAVTLAFEQPIEREPLNNGSITFTGDGAIFATSLWTSDTERHAVVRRASAIETVLPGQLISGEAEVSAAELGDLATVRLTLQIRVAAIDDTVGASELFLEMPWNGDAATSG</sequence>
<keyword evidence="2" id="KW-0812">Transmembrane</keyword>
<protein>
    <submittedName>
        <fullName evidence="3">Uncharacterized protein</fullName>
    </submittedName>
</protein>
<proteinExistence type="predicted"/>
<gene>
    <name evidence="3" type="ORF">SAMN05421637_1380</name>
</gene>
<evidence type="ECO:0000256" key="2">
    <source>
        <dbReference type="SAM" id="Phobius"/>
    </source>
</evidence>
<evidence type="ECO:0000313" key="4">
    <source>
        <dbReference type="Proteomes" id="UP000183315"/>
    </source>
</evidence>
<dbReference type="STRING" id="1043493.SAMN05421637_1380"/>
<reference evidence="4" key="1">
    <citation type="submission" date="2016-10" db="EMBL/GenBank/DDBJ databases">
        <authorList>
            <person name="Varghese N."/>
        </authorList>
    </citation>
    <scope>NUCLEOTIDE SEQUENCE [LARGE SCALE GENOMIC DNA]</scope>
    <source>
        <strain evidence="4">DSM 24868</strain>
    </source>
</reference>
<dbReference type="Proteomes" id="UP000183315">
    <property type="component" value="Unassembled WGS sequence"/>
</dbReference>
<dbReference type="OrthoDB" id="5147087at2"/>